<evidence type="ECO:0000313" key="5">
    <source>
        <dbReference type="EMBL" id="KYM97419.1"/>
    </source>
</evidence>
<evidence type="ECO:0000256" key="1">
    <source>
        <dbReference type="ARBA" id="ARBA00010394"/>
    </source>
</evidence>
<protein>
    <submittedName>
        <fullName evidence="5">Importin subunit alpha-1</fullName>
    </submittedName>
</protein>
<proteinExistence type="inferred from homology"/>
<dbReference type="STRING" id="456900.A0A195C979"/>
<dbReference type="SUPFAM" id="SSF48371">
    <property type="entry name" value="ARM repeat"/>
    <property type="match status" value="3"/>
</dbReference>
<dbReference type="GO" id="GO:0015031">
    <property type="term" value="P:protein transport"/>
    <property type="evidence" value="ECO:0007669"/>
    <property type="project" value="UniProtKB-KW"/>
</dbReference>
<dbReference type="EMBL" id="KQ978068">
    <property type="protein sequence ID" value="KYM97419.1"/>
    <property type="molecule type" value="Genomic_DNA"/>
</dbReference>
<keyword evidence="6" id="KW-1185">Reference proteome</keyword>
<dbReference type="Pfam" id="PF00514">
    <property type="entry name" value="Arm"/>
    <property type="match status" value="1"/>
</dbReference>
<dbReference type="InterPro" id="IPR016024">
    <property type="entry name" value="ARM-type_fold"/>
</dbReference>
<sequence length="1086" mass="123201">ELIRKRKTAVELCKLIREDRLFNINLRLEFIDLMKKTSISYPSGLSVDEIVNYINSSDEMLHLQAIQSYERLGEEKNSVNDMIKLGIVSRYIELLESNNISFQFEITSLLNIITSEIPKKSESVIKYEVIPKLLNLLKHKSSNVAEQAVYVLRNMIDTPYARDRALMYDILPHLIDFIKPDTSITLIDNITWLLSNLYQRTQPLSLEMTKHILPVLNCLLNIENDYIISDTCRILSYVTDGDKDNVRAVMKTDILPKLLKYLSSEKKSIFIPALLTVRNIVEFGDDAHKDAIIIAGGLSGLRIVLSNCFVDEADIEREAFWIICKVAGSKDQIESIIDAGLLSILINRITHGNAQAIAAWAVTTMITRGTVQQFIQIVNNNVLLAYCALLHSNDYYNILCALTGLTKILHAAEKTRQKEILAMAIKKVGGFDEIEALQYHIMERIYKQSFTIMKLFFTQKVYRERPELLTDDTVASISVFLTDKRVHEIIQASLSSIDSDEKLQLLEFQVYRKLLLSPEISHSTLENVLPLYFEHLDNDKTALLLEAMSLLTDLIQSGSIKMQYIIKHGAIQKLVKQLKSTSSNVVEHAINILEKITKACPYALDLALEHNALPILMDLIKPETPIKLIDNITWLLSNLCQRTQPLSLESTKHILPVLNCLLNIENDFVTSDTCRILSYLTDGSKSNVRAIMETGILPKLLECLTSEKKSIFLPTLITIRNIVEFGDDAHKDAIITAGGLSGLRIVLSNCFVDEEDIEKEALWIICKVAGSKDQIQSVIDADLLPILINKIVCIESMYGIVWTLTYLYERLNSAVPVTLINLILPVLNQQLDIENQNLRSDTCKVLFQLTTGCLKSNDNKQAIFKSGIVPKIIECLKSYDSGIYIPALFTVGNIVKTIEIIESDASILAECLPRFRILLQHDVDDDEIREEVVVIISKMINNIDQIENVLNADLLSPLIDILQGENNRMKMISEMIIVNILSHGSDQHLTKLLNAGVLAVFYNNLMKLEDDAIIINRLHNFSDILDNAKENGQIEKFIPIFKTAEVSERLKALQFHQNEIIYKKSLSIINSHFSQRFVYLFYIYKL</sequence>
<dbReference type="AlphaFoldDB" id="A0A195C979"/>
<evidence type="ECO:0000256" key="4">
    <source>
        <dbReference type="PROSITE-ProRule" id="PRU00259"/>
    </source>
</evidence>
<feature type="non-terminal residue" evidence="5">
    <location>
        <position position="1"/>
    </location>
</feature>
<keyword evidence="3" id="KW-0653">Protein transport</keyword>
<evidence type="ECO:0000256" key="3">
    <source>
        <dbReference type="ARBA" id="ARBA00022927"/>
    </source>
</evidence>
<evidence type="ECO:0000313" key="6">
    <source>
        <dbReference type="Proteomes" id="UP000078542"/>
    </source>
</evidence>
<name>A0A195C979_9HYME</name>
<feature type="repeat" description="ARM" evidence="4">
    <location>
        <begin position="128"/>
        <end position="155"/>
    </location>
</feature>
<keyword evidence="2" id="KW-0813">Transport</keyword>
<dbReference type="InterPro" id="IPR011989">
    <property type="entry name" value="ARM-like"/>
</dbReference>
<evidence type="ECO:0000256" key="2">
    <source>
        <dbReference type="ARBA" id="ARBA00022448"/>
    </source>
</evidence>
<gene>
    <name evidence="5" type="ORF">ALC62_11711</name>
</gene>
<dbReference type="PANTHER" id="PTHR23316">
    <property type="entry name" value="IMPORTIN ALPHA"/>
    <property type="match status" value="1"/>
</dbReference>
<dbReference type="Proteomes" id="UP000078542">
    <property type="component" value="Unassembled WGS sequence"/>
</dbReference>
<accession>A0A195C979</accession>
<dbReference type="InterPro" id="IPR000225">
    <property type="entry name" value="Armadillo"/>
</dbReference>
<dbReference type="PROSITE" id="PS50176">
    <property type="entry name" value="ARM_REPEAT"/>
    <property type="match status" value="2"/>
</dbReference>
<dbReference type="Gene3D" id="1.25.10.10">
    <property type="entry name" value="Leucine-rich Repeat Variant"/>
    <property type="match status" value="3"/>
</dbReference>
<comment type="similarity">
    <text evidence="1">Belongs to the importin alpha family.</text>
</comment>
<feature type="repeat" description="ARM" evidence="4">
    <location>
        <begin position="569"/>
        <end position="597"/>
    </location>
</feature>
<organism evidence="5 6">
    <name type="scientific">Cyphomyrmex costatus</name>
    <dbReference type="NCBI Taxonomy" id="456900"/>
    <lineage>
        <taxon>Eukaryota</taxon>
        <taxon>Metazoa</taxon>
        <taxon>Ecdysozoa</taxon>
        <taxon>Arthropoda</taxon>
        <taxon>Hexapoda</taxon>
        <taxon>Insecta</taxon>
        <taxon>Pterygota</taxon>
        <taxon>Neoptera</taxon>
        <taxon>Endopterygota</taxon>
        <taxon>Hymenoptera</taxon>
        <taxon>Apocrita</taxon>
        <taxon>Aculeata</taxon>
        <taxon>Formicoidea</taxon>
        <taxon>Formicidae</taxon>
        <taxon>Myrmicinae</taxon>
        <taxon>Cyphomyrmex</taxon>
    </lineage>
</organism>
<dbReference type="Pfam" id="PF16186">
    <property type="entry name" value="Arm_3"/>
    <property type="match status" value="2"/>
</dbReference>
<dbReference type="SMART" id="SM00185">
    <property type="entry name" value="ARM"/>
    <property type="match status" value="13"/>
</dbReference>
<reference evidence="5 6" key="1">
    <citation type="submission" date="2016-03" db="EMBL/GenBank/DDBJ databases">
        <title>Cyphomyrmex costatus WGS genome.</title>
        <authorList>
            <person name="Nygaard S."/>
            <person name="Hu H."/>
            <person name="Boomsma J."/>
            <person name="Zhang G."/>
        </authorList>
    </citation>
    <scope>NUCLEOTIDE SEQUENCE [LARGE SCALE GENOMIC DNA]</scope>
    <source>
        <strain evidence="5">MS0001</strain>
        <tissue evidence="5">Whole body</tissue>
    </source>
</reference>
<dbReference type="InterPro" id="IPR032413">
    <property type="entry name" value="Arm_3"/>
</dbReference>